<keyword evidence="5 6" id="KW-0408">Iron</keyword>
<dbReference type="KEGG" id="bid:Bind_3640"/>
<sequence length="417" mass="43044">MMPSLSCFIRLARTTTLAAVLGYGGTASAANLSVCIDKASPTSAMDAALARAVARHEGATVKIDYFDGSGDDDGFDLDEFADLAERCDLVLGFPVDPETHALPAGLSSTAPYGHTGFVLVTPSGSPAASLDQLPKGTAVAVGYQTTPNLYFIDHPNLHADVHLTDEEALAALVARKVSAAMVWRPTVASYQTVHAETARFDMHDLDAAHARFNLVALYGEPHAAAAKAFDDSVIALASAGELDRVITPYLKSGAVAESSNKANAGKPAEAVAQATPPKPAAPQPATPATPAPQPTAPAPAAAGATPPALYTSAQADQGKEKYAENCAICHGPTLAGRAGPALKGPTFASPTAGFSVSDIFVILSQNMPATNPGSLEQDDYVQIMAYLLQQNGYPAGTTALTFDEAGKSKVPLIYRGQ</sequence>
<dbReference type="GO" id="GO:0020037">
    <property type="term" value="F:heme binding"/>
    <property type="evidence" value="ECO:0007669"/>
    <property type="project" value="InterPro"/>
</dbReference>
<evidence type="ECO:0000256" key="6">
    <source>
        <dbReference type="PROSITE-ProRule" id="PRU00433"/>
    </source>
</evidence>
<dbReference type="eggNOG" id="COG3258">
    <property type="taxonomic scope" value="Bacteria"/>
</dbReference>
<organism evidence="10 11">
    <name type="scientific">Beijerinckia indica subsp. indica (strain ATCC 9039 / DSM 1715 / NCIMB 8712)</name>
    <dbReference type="NCBI Taxonomy" id="395963"/>
    <lineage>
        <taxon>Bacteria</taxon>
        <taxon>Pseudomonadati</taxon>
        <taxon>Pseudomonadota</taxon>
        <taxon>Alphaproteobacteria</taxon>
        <taxon>Hyphomicrobiales</taxon>
        <taxon>Beijerinckiaceae</taxon>
        <taxon>Beijerinckia</taxon>
    </lineage>
</organism>
<dbReference type="GO" id="GO:0009055">
    <property type="term" value="F:electron transfer activity"/>
    <property type="evidence" value="ECO:0007669"/>
    <property type="project" value="InterPro"/>
</dbReference>
<keyword evidence="4" id="KW-0249">Electron transport</keyword>
<feature type="signal peptide" evidence="8">
    <location>
        <begin position="1"/>
        <end position="29"/>
    </location>
</feature>
<dbReference type="Gene3D" id="1.10.760.10">
    <property type="entry name" value="Cytochrome c-like domain"/>
    <property type="match status" value="1"/>
</dbReference>
<dbReference type="HOGENOM" id="CLU_660002_0_0_5"/>
<dbReference type="PANTHER" id="PTHR37823">
    <property type="entry name" value="CYTOCHROME C-553-LIKE"/>
    <property type="match status" value="1"/>
</dbReference>
<dbReference type="SMART" id="SM00062">
    <property type="entry name" value="PBPb"/>
    <property type="match status" value="1"/>
</dbReference>
<feature type="compositionally biased region" description="Pro residues" evidence="7">
    <location>
        <begin position="276"/>
        <end position="297"/>
    </location>
</feature>
<protein>
    <submittedName>
        <fullName evidence="10">Cytochrome c class I</fullName>
    </submittedName>
</protein>
<dbReference type="eggNOG" id="COG0834">
    <property type="taxonomic scope" value="Bacteria"/>
</dbReference>
<evidence type="ECO:0000256" key="1">
    <source>
        <dbReference type="ARBA" id="ARBA00022448"/>
    </source>
</evidence>
<feature type="chain" id="PRO_5002778729" evidence="8">
    <location>
        <begin position="30"/>
        <end position="417"/>
    </location>
</feature>
<dbReference type="InterPro" id="IPR001638">
    <property type="entry name" value="Solute-binding_3/MltF_N"/>
</dbReference>
<dbReference type="SUPFAM" id="SSF53850">
    <property type="entry name" value="Periplasmic binding protein-like II"/>
    <property type="match status" value="1"/>
</dbReference>
<keyword evidence="11" id="KW-1185">Reference proteome</keyword>
<dbReference type="InterPro" id="IPR036909">
    <property type="entry name" value="Cyt_c-like_dom_sf"/>
</dbReference>
<dbReference type="GO" id="GO:0046872">
    <property type="term" value="F:metal ion binding"/>
    <property type="evidence" value="ECO:0007669"/>
    <property type="project" value="UniProtKB-KW"/>
</dbReference>
<dbReference type="RefSeq" id="WP_012386540.1">
    <property type="nucleotide sequence ID" value="NC_010581.1"/>
</dbReference>
<keyword evidence="8" id="KW-0732">Signal</keyword>
<dbReference type="STRING" id="395963.Bind_3640"/>
<evidence type="ECO:0000259" key="9">
    <source>
        <dbReference type="PROSITE" id="PS51007"/>
    </source>
</evidence>
<evidence type="ECO:0000256" key="8">
    <source>
        <dbReference type="SAM" id="SignalP"/>
    </source>
</evidence>
<proteinExistence type="predicted"/>
<evidence type="ECO:0000256" key="2">
    <source>
        <dbReference type="ARBA" id="ARBA00022617"/>
    </source>
</evidence>
<accession>B2IGC0</accession>
<dbReference type="InterPro" id="IPR051811">
    <property type="entry name" value="Cytochrome_c550/c551-like"/>
</dbReference>
<dbReference type="Gene3D" id="3.40.190.10">
    <property type="entry name" value="Periplasmic binding protein-like II"/>
    <property type="match status" value="2"/>
</dbReference>
<dbReference type="Pfam" id="PF13442">
    <property type="entry name" value="Cytochrome_CBB3"/>
    <property type="match status" value="1"/>
</dbReference>
<dbReference type="AlphaFoldDB" id="B2IGC0"/>
<dbReference type="Proteomes" id="UP000001695">
    <property type="component" value="Chromosome"/>
</dbReference>
<evidence type="ECO:0000313" key="10">
    <source>
        <dbReference type="EMBL" id="ACB97192.1"/>
    </source>
</evidence>
<evidence type="ECO:0000256" key="3">
    <source>
        <dbReference type="ARBA" id="ARBA00022723"/>
    </source>
</evidence>
<dbReference type="SUPFAM" id="SSF46626">
    <property type="entry name" value="Cytochrome c"/>
    <property type="match status" value="1"/>
</dbReference>
<feature type="domain" description="Cytochrome c" evidence="9">
    <location>
        <begin position="313"/>
        <end position="391"/>
    </location>
</feature>
<reference evidence="10 11" key="2">
    <citation type="journal article" date="2010" name="J. Bacteriol.">
        <title>Complete genome sequence of Beijerinckia indica subsp. indica.</title>
        <authorList>
            <person name="Tamas I."/>
            <person name="Dedysh S.N."/>
            <person name="Liesack W."/>
            <person name="Stott M.B."/>
            <person name="Alam M."/>
            <person name="Murrell J.C."/>
            <person name="Dunfield P.F."/>
        </authorList>
    </citation>
    <scope>NUCLEOTIDE SEQUENCE [LARGE SCALE GENOMIC DNA]</scope>
    <source>
        <strain evidence="11">ATCC 9039 / DSM 1715 / NCIMB 8712</strain>
    </source>
</reference>
<name>B2IGC0_BEII9</name>
<dbReference type="EMBL" id="CP001016">
    <property type="protein sequence ID" value="ACB97192.1"/>
    <property type="molecule type" value="Genomic_DNA"/>
</dbReference>
<reference evidence="11" key="1">
    <citation type="submission" date="2008-03" db="EMBL/GenBank/DDBJ databases">
        <title>Complete sequence of chromosome of Beijerinckia indica subsp. indica ATCC 9039.</title>
        <authorList>
            <consortium name="US DOE Joint Genome Institute"/>
            <person name="Copeland A."/>
            <person name="Lucas S."/>
            <person name="Lapidus A."/>
            <person name="Glavina del Rio T."/>
            <person name="Dalin E."/>
            <person name="Tice H."/>
            <person name="Bruce D."/>
            <person name="Goodwin L."/>
            <person name="Pitluck S."/>
            <person name="LaButti K."/>
            <person name="Schmutz J."/>
            <person name="Larimer F."/>
            <person name="Land M."/>
            <person name="Hauser L."/>
            <person name="Kyrpides N."/>
            <person name="Mikhailova N."/>
            <person name="Dunfield P.F."/>
            <person name="Dedysh S.N."/>
            <person name="Liesack W."/>
            <person name="Saw J.H."/>
            <person name="Alam M."/>
            <person name="Chen Y."/>
            <person name="Murrell J.C."/>
            <person name="Richardson P."/>
        </authorList>
    </citation>
    <scope>NUCLEOTIDE SEQUENCE [LARGE SCALE GENOMIC DNA]</scope>
    <source>
        <strain evidence="11">ATCC 9039 / DSM 1715 / NCIMB 8712</strain>
    </source>
</reference>
<evidence type="ECO:0000256" key="5">
    <source>
        <dbReference type="ARBA" id="ARBA00023004"/>
    </source>
</evidence>
<dbReference type="InterPro" id="IPR009056">
    <property type="entry name" value="Cyt_c-like_dom"/>
</dbReference>
<keyword evidence="2 6" id="KW-0349">Heme</keyword>
<evidence type="ECO:0000313" key="11">
    <source>
        <dbReference type="Proteomes" id="UP000001695"/>
    </source>
</evidence>
<dbReference type="PROSITE" id="PS51007">
    <property type="entry name" value="CYTC"/>
    <property type="match status" value="1"/>
</dbReference>
<evidence type="ECO:0000256" key="7">
    <source>
        <dbReference type="SAM" id="MobiDB-lite"/>
    </source>
</evidence>
<feature type="region of interest" description="Disordered" evidence="7">
    <location>
        <begin position="261"/>
        <end position="306"/>
    </location>
</feature>
<keyword evidence="1" id="KW-0813">Transport</keyword>
<gene>
    <name evidence="10" type="ordered locus">Bind_3640</name>
</gene>
<evidence type="ECO:0000256" key="4">
    <source>
        <dbReference type="ARBA" id="ARBA00022982"/>
    </source>
</evidence>
<keyword evidence="3 6" id="KW-0479">Metal-binding</keyword>